<evidence type="ECO:0000256" key="4">
    <source>
        <dbReference type="ARBA" id="ARBA00022989"/>
    </source>
</evidence>
<feature type="transmembrane region" description="Helical" evidence="7">
    <location>
        <begin position="35"/>
        <end position="55"/>
    </location>
</feature>
<evidence type="ECO:0000256" key="1">
    <source>
        <dbReference type="ARBA" id="ARBA00004651"/>
    </source>
</evidence>
<evidence type="ECO:0000313" key="10">
    <source>
        <dbReference type="Proteomes" id="UP000612585"/>
    </source>
</evidence>
<reference evidence="9" key="1">
    <citation type="submission" date="2021-01" db="EMBL/GenBank/DDBJ databases">
        <title>Whole genome shotgun sequence of Virgisporangium aurantiacum NBRC 16421.</title>
        <authorList>
            <person name="Komaki H."/>
            <person name="Tamura T."/>
        </authorList>
    </citation>
    <scope>NUCLEOTIDE SEQUENCE</scope>
    <source>
        <strain evidence="9">NBRC 16421</strain>
    </source>
</reference>
<dbReference type="Proteomes" id="UP000612585">
    <property type="component" value="Unassembled WGS sequence"/>
</dbReference>
<evidence type="ECO:0000256" key="2">
    <source>
        <dbReference type="ARBA" id="ARBA00022475"/>
    </source>
</evidence>
<sequence>MLRLLPLLLILAFTLYALIDCLARDEDEIRALPKVIWVLIILLFAPLGPIAWFLAGRPRGAAVRRETGDSDEIVGGYSLGSGSSAGRNGRPLAPDDDPEFLRRLGEQQREQQRRKPSDETEEL</sequence>
<evidence type="ECO:0000313" key="9">
    <source>
        <dbReference type="EMBL" id="GIJ53136.1"/>
    </source>
</evidence>
<dbReference type="EMBL" id="BOPG01000005">
    <property type="protein sequence ID" value="GIJ53136.1"/>
    <property type="molecule type" value="Genomic_DNA"/>
</dbReference>
<protein>
    <recommendedName>
        <fullName evidence="8">Cardiolipin synthase N-terminal domain-containing protein</fullName>
    </recommendedName>
</protein>
<dbReference type="Pfam" id="PF13396">
    <property type="entry name" value="PLDc_N"/>
    <property type="match status" value="1"/>
</dbReference>
<keyword evidence="2" id="KW-1003">Cell membrane</keyword>
<dbReference type="GO" id="GO:0005886">
    <property type="term" value="C:plasma membrane"/>
    <property type="evidence" value="ECO:0007669"/>
    <property type="project" value="UniProtKB-SubCell"/>
</dbReference>
<feature type="region of interest" description="Disordered" evidence="6">
    <location>
        <begin position="73"/>
        <end position="123"/>
    </location>
</feature>
<comment type="caution">
    <text evidence="9">The sequence shown here is derived from an EMBL/GenBank/DDBJ whole genome shotgun (WGS) entry which is preliminary data.</text>
</comment>
<accession>A0A8J3Z0S3</accession>
<comment type="subcellular location">
    <subcellularLocation>
        <location evidence="1">Cell membrane</location>
        <topology evidence="1">Multi-pass membrane protein</topology>
    </subcellularLocation>
</comment>
<keyword evidence="5 7" id="KW-0472">Membrane</keyword>
<keyword evidence="10" id="KW-1185">Reference proteome</keyword>
<feature type="compositionally biased region" description="Basic and acidic residues" evidence="6">
    <location>
        <begin position="99"/>
        <end position="123"/>
    </location>
</feature>
<dbReference type="AlphaFoldDB" id="A0A8J3Z0S3"/>
<gene>
    <name evidence="9" type="ORF">Vau01_006520</name>
</gene>
<keyword evidence="3 7" id="KW-0812">Transmembrane</keyword>
<evidence type="ECO:0000256" key="7">
    <source>
        <dbReference type="SAM" id="Phobius"/>
    </source>
</evidence>
<dbReference type="InterPro" id="IPR027379">
    <property type="entry name" value="CLS_N"/>
</dbReference>
<dbReference type="RefSeq" id="WP_203987003.1">
    <property type="nucleotide sequence ID" value="NZ_BOPG01000005.1"/>
</dbReference>
<evidence type="ECO:0000256" key="6">
    <source>
        <dbReference type="SAM" id="MobiDB-lite"/>
    </source>
</evidence>
<keyword evidence="4 7" id="KW-1133">Transmembrane helix</keyword>
<name>A0A8J3Z0S3_9ACTN</name>
<proteinExistence type="predicted"/>
<feature type="domain" description="Cardiolipin synthase N-terminal" evidence="8">
    <location>
        <begin position="12"/>
        <end position="57"/>
    </location>
</feature>
<evidence type="ECO:0000256" key="5">
    <source>
        <dbReference type="ARBA" id="ARBA00023136"/>
    </source>
</evidence>
<organism evidence="9 10">
    <name type="scientific">Virgisporangium aurantiacum</name>
    <dbReference type="NCBI Taxonomy" id="175570"/>
    <lineage>
        <taxon>Bacteria</taxon>
        <taxon>Bacillati</taxon>
        <taxon>Actinomycetota</taxon>
        <taxon>Actinomycetes</taxon>
        <taxon>Micromonosporales</taxon>
        <taxon>Micromonosporaceae</taxon>
        <taxon>Virgisporangium</taxon>
    </lineage>
</organism>
<evidence type="ECO:0000256" key="3">
    <source>
        <dbReference type="ARBA" id="ARBA00022692"/>
    </source>
</evidence>
<evidence type="ECO:0000259" key="8">
    <source>
        <dbReference type="Pfam" id="PF13396"/>
    </source>
</evidence>